<dbReference type="CDD" id="cd00158">
    <property type="entry name" value="RHOD"/>
    <property type="match status" value="1"/>
</dbReference>
<evidence type="ECO:0000259" key="1">
    <source>
        <dbReference type="PROSITE" id="PS50206"/>
    </source>
</evidence>
<protein>
    <submittedName>
        <fullName evidence="2">Thiosulfate sulfurtransferase GlpE</fullName>
    </submittedName>
</protein>
<proteinExistence type="predicted"/>
<dbReference type="Gene3D" id="3.40.250.10">
    <property type="entry name" value="Rhodanese-like domain"/>
    <property type="match status" value="1"/>
</dbReference>
<feature type="domain" description="Rhodanese" evidence="1">
    <location>
        <begin position="131"/>
        <end position="223"/>
    </location>
</feature>
<sequence length="256" mass="29267">MKITTETEESINKPYDFNQFSIDSFNREGFVTSDGLLSYDDLEQSIIETRSFQEYQNTSEYGSHLTDSAPTIFDHAEPDHPEKEKMHTGIGSAFRKATTWICHTFNSNALFPNNKYITVEELVELLSLPNPKDRPLLIDARKESEFNESHIEGATNLHNPDKLEEVSWLKDVPDDKLIVSYCAVGLRSGFLAKRLVEEFDHKNTVTLKGAFYRWANKDLPMVDGDNKIVKKVVPHQILARSLLKPEIRTSLFGQDN</sequence>
<dbReference type="InterPro" id="IPR001763">
    <property type="entry name" value="Rhodanese-like_dom"/>
</dbReference>
<evidence type="ECO:0000313" key="3">
    <source>
        <dbReference type="Proteomes" id="UP001431209"/>
    </source>
</evidence>
<organism evidence="2 3">
    <name type="scientific">Acrasis kona</name>
    <dbReference type="NCBI Taxonomy" id="1008807"/>
    <lineage>
        <taxon>Eukaryota</taxon>
        <taxon>Discoba</taxon>
        <taxon>Heterolobosea</taxon>
        <taxon>Tetramitia</taxon>
        <taxon>Eutetramitia</taxon>
        <taxon>Acrasidae</taxon>
        <taxon>Acrasis</taxon>
    </lineage>
</organism>
<reference evidence="2 3" key="1">
    <citation type="submission" date="2024-03" db="EMBL/GenBank/DDBJ databases">
        <title>The Acrasis kona genome and developmental transcriptomes reveal deep origins of eukaryotic multicellular pathways.</title>
        <authorList>
            <person name="Sheikh S."/>
            <person name="Fu C.-J."/>
            <person name="Brown M.W."/>
            <person name="Baldauf S.L."/>
        </authorList>
    </citation>
    <scope>NUCLEOTIDE SEQUENCE [LARGE SCALE GENOMIC DNA]</scope>
    <source>
        <strain evidence="2 3">ATCC MYA-3509</strain>
    </source>
</reference>
<gene>
    <name evidence="2" type="ORF">AKO1_011694</name>
</gene>
<dbReference type="Pfam" id="PF00581">
    <property type="entry name" value="Rhodanese"/>
    <property type="match status" value="1"/>
</dbReference>
<dbReference type="InterPro" id="IPR036873">
    <property type="entry name" value="Rhodanese-like_dom_sf"/>
</dbReference>
<keyword evidence="3" id="KW-1185">Reference proteome</keyword>
<name>A0AAW2Z772_9EUKA</name>
<dbReference type="EMBL" id="JAOPGA020001124">
    <property type="protein sequence ID" value="KAL0485259.1"/>
    <property type="molecule type" value="Genomic_DNA"/>
</dbReference>
<dbReference type="SMART" id="SM00450">
    <property type="entry name" value="RHOD"/>
    <property type="match status" value="1"/>
</dbReference>
<dbReference type="PROSITE" id="PS50206">
    <property type="entry name" value="RHODANESE_3"/>
    <property type="match status" value="1"/>
</dbReference>
<dbReference type="AlphaFoldDB" id="A0AAW2Z772"/>
<comment type="caution">
    <text evidence="2">The sequence shown here is derived from an EMBL/GenBank/DDBJ whole genome shotgun (WGS) entry which is preliminary data.</text>
</comment>
<dbReference type="Proteomes" id="UP001431209">
    <property type="component" value="Unassembled WGS sequence"/>
</dbReference>
<dbReference type="SUPFAM" id="SSF52821">
    <property type="entry name" value="Rhodanese/Cell cycle control phosphatase"/>
    <property type="match status" value="1"/>
</dbReference>
<accession>A0AAW2Z772</accession>
<evidence type="ECO:0000313" key="2">
    <source>
        <dbReference type="EMBL" id="KAL0485259.1"/>
    </source>
</evidence>